<evidence type="ECO:0000313" key="2">
    <source>
        <dbReference type="EMBL" id="KNZ60800.1"/>
    </source>
</evidence>
<reference evidence="2 3" key="1">
    <citation type="submission" date="2015-08" db="EMBL/GenBank/DDBJ databases">
        <title>Next Generation Sequencing and Analysis of the Genome of Puccinia sorghi L Schw, the Causal Agent of Maize Common Rust.</title>
        <authorList>
            <person name="Rochi L."/>
            <person name="Burguener G."/>
            <person name="Darino M."/>
            <person name="Turjanski A."/>
            <person name="Kreff E."/>
            <person name="Dieguez M.J."/>
            <person name="Sacco F."/>
        </authorList>
    </citation>
    <scope>NUCLEOTIDE SEQUENCE [LARGE SCALE GENOMIC DNA]</scope>
    <source>
        <strain evidence="2 3">RO10H11247</strain>
    </source>
</reference>
<accession>A0A0L6VKZ0</accession>
<name>A0A0L6VKZ0_9BASI</name>
<dbReference type="EMBL" id="LAVV01005541">
    <property type="protein sequence ID" value="KNZ60800.1"/>
    <property type="molecule type" value="Genomic_DNA"/>
</dbReference>
<feature type="region of interest" description="Disordered" evidence="1">
    <location>
        <begin position="97"/>
        <end position="116"/>
    </location>
</feature>
<organism evidence="2 3">
    <name type="scientific">Puccinia sorghi</name>
    <dbReference type="NCBI Taxonomy" id="27349"/>
    <lineage>
        <taxon>Eukaryota</taxon>
        <taxon>Fungi</taxon>
        <taxon>Dikarya</taxon>
        <taxon>Basidiomycota</taxon>
        <taxon>Pucciniomycotina</taxon>
        <taxon>Pucciniomycetes</taxon>
        <taxon>Pucciniales</taxon>
        <taxon>Pucciniaceae</taxon>
        <taxon>Puccinia</taxon>
    </lineage>
</organism>
<proteinExistence type="predicted"/>
<keyword evidence="3" id="KW-1185">Reference proteome</keyword>
<dbReference type="AlphaFoldDB" id="A0A0L6VKZ0"/>
<comment type="caution">
    <text evidence="2">The sequence shown here is derived from an EMBL/GenBank/DDBJ whole genome shotgun (WGS) entry which is preliminary data.</text>
</comment>
<sequence length="456" mass="51828">MTQRMTLGHKPKNLDLVIHILPGYPVLNYPMESALALQKTNKEQKKEKTHFPFLSLFNRHRLTPPQLHSSPQSCLLPTFPALPPPTTIDFTPRNTSLIQLPLSPPQSSSAPLPKPQTPLGYAAGSSFAPQKINPLSLTKSLKRLSFVYFCPPQSSVCTMPSAAATAETRSYCLAYKDSTSVKKKKKNSNKKTIRNNAKCTEKVATFSVHYQSRSSAVPFDFLSDISNKEQWSCFTAASFCLPPIEPALHQSSPFSHVKFPIPPPSTHKKVLHVAEYHELHNYREMGRRRGEQRSTSERRCLRDTPKAGLLEVRKNRQLLGYQMKTTDRGGCKTLCNTKERRARVCMFKKDDSESRQCRTQPDYHHHLKKTKLRRTHPFLNFPSPPPRYGWCEWGLWVCDSEHACKPWAPGPDNTIKRLMAGRPMVRRPLGKELDVTHTTASDRPKKKPTESREPNA</sequence>
<feature type="region of interest" description="Disordered" evidence="1">
    <location>
        <begin position="424"/>
        <end position="456"/>
    </location>
</feature>
<dbReference type="VEuPathDB" id="FungiDB:VP01_1498g1"/>
<feature type="compositionally biased region" description="Basic and acidic residues" evidence="1">
    <location>
        <begin position="429"/>
        <end position="456"/>
    </location>
</feature>
<gene>
    <name evidence="2" type="ORF">VP01_1498g1</name>
</gene>
<feature type="compositionally biased region" description="Low complexity" evidence="1">
    <location>
        <begin position="97"/>
        <end position="111"/>
    </location>
</feature>
<evidence type="ECO:0000256" key="1">
    <source>
        <dbReference type="SAM" id="MobiDB-lite"/>
    </source>
</evidence>
<dbReference type="Proteomes" id="UP000037035">
    <property type="component" value="Unassembled WGS sequence"/>
</dbReference>
<protein>
    <submittedName>
        <fullName evidence="2">Uncharacterized protein</fullName>
    </submittedName>
</protein>
<evidence type="ECO:0000313" key="3">
    <source>
        <dbReference type="Proteomes" id="UP000037035"/>
    </source>
</evidence>